<dbReference type="EMBL" id="AMRI01000016">
    <property type="protein sequence ID" value="EKE71649.1"/>
    <property type="molecule type" value="Genomic_DNA"/>
</dbReference>
<name>K2JME5_9GAMM</name>
<organism evidence="1 2">
    <name type="scientific">Gallaecimonas xiamenensis 3-C-1</name>
    <dbReference type="NCBI Taxonomy" id="745411"/>
    <lineage>
        <taxon>Bacteria</taxon>
        <taxon>Pseudomonadati</taxon>
        <taxon>Pseudomonadota</taxon>
        <taxon>Gammaproteobacteria</taxon>
        <taxon>Enterobacterales</taxon>
        <taxon>Gallaecimonadaceae</taxon>
        <taxon>Gallaecimonas</taxon>
    </lineage>
</organism>
<sequence length="191" mass="21737">MAAAYLPLARIGEVSHWTLAQLLDAMYDNQVQLYGQIQLEGAIIYERRRLERWILGCLDYQGIVALGWDEYRHIRHNKVAEVTGCELLSPEGIRHWRPWPQGDFPLPNEMFFAADFCPAPPTRLRAWLGRPYLGEWRLGQVADELARTAGASVDPPQRYNIFGLCKGVKLAPADARFCLAEIPAEVRRHGP</sequence>
<dbReference type="AlphaFoldDB" id="K2JME5"/>
<reference evidence="1 2" key="1">
    <citation type="journal article" date="2012" name="J. Bacteriol.">
        <title>Genome Sequence of Gallaecimonas xiamenensis Type Strain 3-C-1.</title>
        <authorList>
            <person name="Lai Q."/>
            <person name="Wang L."/>
            <person name="Wang W."/>
            <person name="Shao Z."/>
        </authorList>
    </citation>
    <scope>NUCLEOTIDE SEQUENCE [LARGE SCALE GENOMIC DNA]</scope>
    <source>
        <strain evidence="1 2">3-C-1</strain>
    </source>
</reference>
<keyword evidence="2" id="KW-1185">Reference proteome</keyword>
<evidence type="ECO:0000313" key="2">
    <source>
        <dbReference type="Proteomes" id="UP000006755"/>
    </source>
</evidence>
<evidence type="ECO:0000313" key="1">
    <source>
        <dbReference type="EMBL" id="EKE71649.1"/>
    </source>
</evidence>
<comment type="caution">
    <text evidence="1">The sequence shown here is derived from an EMBL/GenBank/DDBJ whole genome shotgun (WGS) entry which is preliminary data.</text>
</comment>
<gene>
    <name evidence="1" type="ORF">B3C1_11959</name>
</gene>
<proteinExistence type="predicted"/>
<dbReference type="RefSeq" id="WP_008485093.1">
    <property type="nucleotide sequence ID" value="NZ_AMRI01000016.1"/>
</dbReference>
<dbReference type="Proteomes" id="UP000006755">
    <property type="component" value="Unassembled WGS sequence"/>
</dbReference>
<accession>K2JME5</accession>
<protein>
    <submittedName>
        <fullName evidence="1">Uncharacterized protein</fullName>
    </submittedName>
</protein>